<dbReference type="EMBL" id="VJMH01005223">
    <property type="protein sequence ID" value="KAF0698726.1"/>
    <property type="molecule type" value="Genomic_DNA"/>
</dbReference>
<evidence type="ECO:0000256" key="1">
    <source>
        <dbReference type="SAM" id="Phobius"/>
    </source>
</evidence>
<feature type="transmembrane region" description="Helical" evidence="1">
    <location>
        <begin position="146"/>
        <end position="164"/>
    </location>
</feature>
<sequence>MNILATISAAAAFAVQVTAHGDPPCTAAQSAVIMAFVAQPIPATCLKVVKAANVSSATELAAFIGAYPTNATALLCSSVDCTTYLKTWASVPACEMTLGSVTLAPADSADHLLSDCPASAGSSASIASTTMPVTTTAATTAKPSTASVAVVGAATAVAMIAVMLH</sequence>
<gene>
    <name evidence="4" type="primary">Aste57867_10680</name>
    <name evidence="3" type="ORF">As57867_010640</name>
    <name evidence="4" type="ORF">ASTE57867_10680</name>
</gene>
<protein>
    <submittedName>
        <fullName evidence="4">Aste57867_10680 protein</fullName>
    </submittedName>
</protein>
<evidence type="ECO:0000313" key="4">
    <source>
        <dbReference type="EMBL" id="VFT87552.1"/>
    </source>
</evidence>
<reference evidence="4 5" key="1">
    <citation type="submission" date="2019-03" db="EMBL/GenBank/DDBJ databases">
        <authorList>
            <person name="Gaulin E."/>
            <person name="Dumas B."/>
        </authorList>
    </citation>
    <scope>NUCLEOTIDE SEQUENCE [LARGE SCALE GENOMIC DNA]</scope>
    <source>
        <strain evidence="4">CBS 568.67</strain>
    </source>
</reference>
<keyword evidence="2" id="KW-0732">Signal</keyword>
<dbReference type="AlphaFoldDB" id="A0A485KRL1"/>
<name>A0A485KRL1_9STRA</name>
<organism evidence="4 5">
    <name type="scientific">Aphanomyces stellatus</name>
    <dbReference type="NCBI Taxonomy" id="120398"/>
    <lineage>
        <taxon>Eukaryota</taxon>
        <taxon>Sar</taxon>
        <taxon>Stramenopiles</taxon>
        <taxon>Oomycota</taxon>
        <taxon>Saprolegniomycetes</taxon>
        <taxon>Saprolegniales</taxon>
        <taxon>Verrucalvaceae</taxon>
        <taxon>Aphanomyces</taxon>
    </lineage>
</organism>
<feature type="signal peptide" evidence="2">
    <location>
        <begin position="1"/>
        <end position="19"/>
    </location>
</feature>
<keyword evidence="1" id="KW-1133">Transmembrane helix</keyword>
<keyword evidence="5" id="KW-1185">Reference proteome</keyword>
<reference evidence="3" key="2">
    <citation type="submission" date="2019-06" db="EMBL/GenBank/DDBJ databases">
        <title>Genomics analysis of Aphanomyces spp. identifies a new class of oomycete effector associated with host adaptation.</title>
        <authorList>
            <person name="Gaulin E."/>
        </authorList>
    </citation>
    <scope>NUCLEOTIDE SEQUENCE</scope>
    <source>
        <strain evidence="3">CBS 578.67</strain>
    </source>
</reference>
<dbReference type="EMBL" id="CAADRA010005244">
    <property type="protein sequence ID" value="VFT87552.1"/>
    <property type="molecule type" value="Genomic_DNA"/>
</dbReference>
<keyword evidence="1" id="KW-0472">Membrane</keyword>
<accession>A0A485KRL1</accession>
<proteinExistence type="predicted"/>
<evidence type="ECO:0000256" key="2">
    <source>
        <dbReference type="SAM" id="SignalP"/>
    </source>
</evidence>
<feature type="chain" id="PRO_5036355460" evidence="2">
    <location>
        <begin position="20"/>
        <end position="165"/>
    </location>
</feature>
<dbReference type="Proteomes" id="UP000332933">
    <property type="component" value="Unassembled WGS sequence"/>
</dbReference>
<evidence type="ECO:0000313" key="3">
    <source>
        <dbReference type="EMBL" id="KAF0698726.1"/>
    </source>
</evidence>
<keyword evidence="1" id="KW-0812">Transmembrane</keyword>
<evidence type="ECO:0000313" key="5">
    <source>
        <dbReference type="Proteomes" id="UP000332933"/>
    </source>
</evidence>